<feature type="domain" description="SLH" evidence="4">
    <location>
        <begin position="73"/>
        <end position="137"/>
    </location>
</feature>
<sequence>MVQKTFIDLTRVGSIVFGATLTLVSSSFAAEVAPPQLNPNEPEAIVENSTDALETVSQYSEGMTSNSLSQVTSVSQLSDVRPTDWAFQALQSLVERYGCIAGYPDRTYRGNRALTRYEFAAGLNACLDRVNELIAAATADLVKKEDLATLQKLQEEFSAELATLRGRVDALEARTTTLEKQQFSTTTKLAGEAIFALADAFGDRAANGTDLNANTVLANRVRLSLNTSFNGRDLLFTRLNAGNIPNLAGVTGTNMTRLSYESGVNNQLGIDKLYYRFPVNEKLTAYVGTTGLESAVDLIFPLNRAFESTGTGAISRFGRFNPIYRQAVGAGAGLTYNFSNSASLSLAYLASDATASDPSVGRGVFSGPYGAIAQLTLRPTQALGINLLYINSYNRLNVGVGSTFANSPFGSGIAASANSFGAEVSFRLSPRFILGGEVGWVLANAESSSALVARGSDATIFNWAATLSLPDLGKKGNLAGLVIGQQPKVIRSDIAAREDADTSLHLEAFYRLALTDKISVTPGVIVITNPEHNSSNDTIYVGTIRTTFRF</sequence>
<dbReference type="PROSITE" id="PS51272">
    <property type="entry name" value="SLH"/>
    <property type="match status" value="1"/>
</dbReference>
<dbReference type="Proteomes" id="UP000217895">
    <property type="component" value="Plasmid Plasmid1 dna"/>
</dbReference>
<dbReference type="InterPro" id="IPR007049">
    <property type="entry name" value="Carb-sel_porin_OprB"/>
</dbReference>
<feature type="coiled-coil region" evidence="3">
    <location>
        <begin position="154"/>
        <end position="181"/>
    </location>
</feature>
<dbReference type="PANTHER" id="PTHR43308">
    <property type="entry name" value="OUTER MEMBRANE PROTEIN ALPHA-RELATED"/>
    <property type="match status" value="1"/>
</dbReference>
<dbReference type="InterPro" id="IPR051465">
    <property type="entry name" value="Cell_Envelope_Struct_Comp"/>
</dbReference>
<dbReference type="AlphaFoldDB" id="A0A1Z4JRV4"/>
<feature type="chain" id="PRO_5011023575" evidence="2">
    <location>
        <begin position="30"/>
        <end position="550"/>
    </location>
</feature>
<feature type="signal peptide" evidence="2">
    <location>
        <begin position="1"/>
        <end position="29"/>
    </location>
</feature>
<comment type="similarity">
    <text evidence="1 2">Belongs to the OprB family.</text>
</comment>
<accession>A0A1Z4JRV4</accession>
<gene>
    <name evidence="5" type="ORF">NIES2135_63010</name>
</gene>
<name>A0A1Z4JRV4_LEPBY</name>
<dbReference type="Pfam" id="PF00395">
    <property type="entry name" value="SLH"/>
    <property type="match status" value="1"/>
</dbReference>
<evidence type="ECO:0000256" key="1">
    <source>
        <dbReference type="ARBA" id="ARBA00008769"/>
    </source>
</evidence>
<dbReference type="Pfam" id="PF04966">
    <property type="entry name" value="OprB"/>
    <property type="match status" value="1"/>
</dbReference>
<dbReference type="Gene3D" id="2.40.160.180">
    <property type="entry name" value="Carbohydrate-selective porin OprB"/>
    <property type="match status" value="1"/>
</dbReference>
<reference evidence="5 6" key="1">
    <citation type="submission" date="2017-06" db="EMBL/GenBank/DDBJ databases">
        <title>Genome sequencing of cyanobaciteial culture collection at National Institute for Environmental Studies (NIES).</title>
        <authorList>
            <person name="Hirose Y."/>
            <person name="Shimura Y."/>
            <person name="Fujisawa T."/>
            <person name="Nakamura Y."/>
            <person name="Kawachi M."/>
        </authorList>
    </citation>
    <scope>NUCLEOTIDE SEQUENCE [LARGE SCALE GENOMIC DNA]</scope>
    <source>
        <strain evidence="5 6">NIES-2135</strain>
        <plasmid evidence="6">Plasmid Plasmid1 dna</plasmid>
    </source>
</reference>
<dbReference type="NCBIfam" id="NF033921">
    <property type="entry name" value="por_somb"/>
    <property type="match status" value="1"/>
</dbReference>
<proteinExistence type="inferred from homology"/>
<dbReference type="GO" id="GO:0015288">
    <property type="term" value="F:porin activity"/>
    <property type="evidence" value="ECO:0007669"/>
    <property type="project" value="InterPro"/>
</dbReference>
<evidence type="ECO:0000313" key="6">
    <source>
        <dbReference type="Proteomes" id="UP000217895"/>
    </source>
</evidence>
<geneLocation type="plasmid" evidence="5">
    <name>plasmid1</name>
</geneLocation>
<protein>
    <submittedName>
        <fullName evidence="5">Carbohydrate-selective porin OprB</fullName>
    </submittedName>
</protein>
<keyword evidence="2" id="KW-0732">Signal</keyword>
<keyword evidence="5" id="KW-0614">Plasmid</keyword>
<dbReference type="InterPro" id="IPR047684">
    <property type="entry name" value="Por_som-like"/>
</dbReference>
<dbReference type="GO" id="GO:0016020">
    <property type="term" value="C:membrane"/>
    <property type="evidence" value="ECO:0007669"/>
    <property type="project" value="InterPro"/>
</dbReference>
<evidence type="ECO:0000256" key="3">
    <source>
        <dbReference type="SAM" id="Coils"/>
    </source>
</evidence>
<organism evidence="5 6">
    <name type="scientific">Leptolyngbya boryana NIES-2135</name>
    <dbReference type="NCBI Taxonomy" id="1973484"/>
    <lineage>
        <taxon>Bacteria</taxon>
        <taxon>Bacillati</taxon>
        <taxon>Cyanobacteriota</taxon>
        <taxon>Cyanophyceae</taxon>
        <taxon>Leptolyngbyales</taxon>
        <taxon>Leptolyngbyaceae</taxon>
        <taxon>Leptolyngbya group</taxon>
        <taxon>Leptolyngbya</taxon>
    </lineage>
</organism>
<evidence type="ECO:0000313" key="5">
    <source>
        <dbReference type="EMBL" id="BAY59424.1"/>
    </source>
</evidence>
<dbReference type="EMBL" id="AP018204">
    <property type="protein sequence ID" value="BAY59424.1"/>
    <property type="molecule type" value="Genomic_DNA"/>
</dbReference>
<dbReference type="InterPro" id="IPR038673">
    <property type="entry name" value="OprB_sf"/>
</dbReference>
<dbReference type="InterPro" id="IPR001119">
    <property type="entry name" value="SLH_dom"/>
</dbReference>
<evidence type="ECO:0000259" key="4">
    <source>
        <dbReference type="PROSITE" id="PS51272"/>
    </source>
</evidence>
<evidence type="ECO:0000256" key="2">
    <source>
        <dbReference type="RuleBase" id="RU363072"/>
    </source>
</evidence>
<dbReference type="GO" id="GO:0008643">
    <property type="term" value="P:carbohydrate transport"/>
    <property type="evidence" value="ECO:0007669"/>
    <property type="project" value="InterPro"/>
</dbReference>
<keyword evidence="3" id="KW-0175">Coiled coil</keyword>
<keyword evidence="6" id="KW-1185">Reference proteome</keyword>
<dbReference type="PANTHER" id="PTHR43308:SF1">
    <property type="entry name" value="OUTER MEMBRANE PROTEIN ALPHA"/>
    <property type="match status" value="1"/>
</dbReference>